<dbReference type="GeneID" id="6749870"/>
<dbReference type="AlphaFoldDB" id="B3RKY0"/>
<dbReference type="Pfam" id="PF00076">
    <property type="entry name" value="RRM_1"/>
    <property type="match status" value="2"/>
</dbReference>
<dbReference type="EMBL" id="DS985241">
    <property type="protein sequence ID" value="EDV29454.1"/>
    <property type="molecule type" value="Genomic_DNA"/>
</dbReference>
<gene>
    <name evidence="7" type="ORF">TRIADDRAFT_5340</name>
</gene>
<keyword evidence="3" id="KW-0677">Repeat</keyword>
<proteinExistence type="predicted"/>
<keyword evidence="4 5" id="KW-0694">RNA-binding</keyword>
<dbReference type="CTD" id="6749870"/>
<feature type="domain" description="RRM" evidence="6">
    <location>
        <begin position="87"/>
        <end position="164"/>
    </location>
</feature>
<evidence type="ECO:0000256" key="5">
    <source>
        <dbReference type="PROSITE-ProRule" id="PRU00176"/>
    </source>
</evidence>
<dbReference type="STRING" id="10228.B3RKY0"/>
<keyword evidence="2" id="KW-0963">Cytoplasm</keyword>
<comment type="subcellular location">
    <subcellularLocation>
        <location evidence="1">Cytoplasm</location>
    </subcellularLocation>
</comment>
<dbReference type="HOGENOM" id="CLU_012062_1_5_1"/>
<accession>B3RKY0</accession>
<dbReference type="PhylomeDB" id="B3RKY0"/>
<feature type="non-terminal residue" evidence="7">
    <location>
        <position position="172"/>
    </location>
</feature>
<dbReference type="eggNOG" id="KOG4205">
    <property type="taxonomic scope" value="Eukaryota"/>
</dbReference>
<dbReference type="RefSeq" id="XP_002108656.1">
    <property type="nucleotide sequence ID" value="XM_002108620.1"/>
</dbReference>
<name>B3RKY0_TRIAD</name>
<evidence type="ECO:0000313" key="7">
    <source>
        <dbReference type="EMBL" id="EDV29454.1"/>
    </source>
</evidence>
<dbReference type="InterPro" id="IPR012677">
    <property type="entry name" value="Nucleotide-bd_a/b_plait_sf"/>
</dbReference>
<dbReference type="SUPFAM" id="SSF54928">
    <property type="entry name" value="RNA-binding domain, RBD"/>
    <property type="match status" value="2"/>
</dbReference>
<dbReference type="InterPro" id="IPR035979">
    <property type="entry name" value="RBD_domain_sf"/>
</dbReference>
<dbReference type="InterPro" id="IPR000504">
    <property type="entry name" value="RRM_dom"/>
</dbReference>
<dbReference type="FunFam" id="3.30.70.330:FF:000040">
    <property type="entry name" value="Heterogeneous nuclear ribonucleoprotein A2/B1"/>
    <property type="match status" value="1"/>
</dbReference>
<dbReference type="CDD" id="cd12325">
    <property type="entry name" value="RRM1_hnRNPA_hnRNPD_like"/>
    <property type="match status" value="1"/>
</dbReference>
<dbReference type="SMART" id="SM00360">
    <property type="entry name" value="RRM"/>
    <property type="match status" value="2"/>
</dbReference>
<sequence length="172" mass="19742">EERKLFVGGLSWETTEERFREHFEKFGEVVNCIILRDPVTKRSRGFGFIIYRNVSDIDKALLHATHVIDGKQVEPKRSVPREQTRTKKIFIGGLPPNTSDEDLKIYFGKYGVVSEVELLRDKETGRLRGFGFVSFDTPEGAQKALVTKMHEINGKMAQVKKAEPKVDYRALR</sequence>
<evidence type="ECO:0000256" key="3">
    <source>
        <dbReference type="ARBA" id="ARBA00022737"/>
    </source>
</evidence>
<evidence type="ECO:0000256" key="1">
    <source>
        <dbReference type="ARBA" id="ARBA00004496"/>
    </source>
</evidence>
<protein>
    <recommendedName>
        <fullName evidence="6">RRM domain-containing protein</fullName>
    </recommendedName>
</protein>
<dbReference type="GO" id="GO:0003729">
    <property type="term" value="F:mRNA binding"/>
    <property type="evidence" value="ECO:0000318"/>
    <property type="project" value="GO_Central"/>
</dbReference>
<reference evidence="7 8" key="1">
    <citation type="journal article" date="2008" name="Nature">
        <title>The Trichoplax genome and the nature of placozoans.</title>
        <authorList>
            <person name="Srivastava M."/>
            <person name="Begovic E."/>
            <person name="Chapman J."/>
            <person name="Putnam N.H."/>
            <person name="Hellsten U."/>
            <person name="Kawashima T."/>
            <person name="Kuo A."/>
            <person name="Mitros T."/>
            <person name="Salamov A."/>
            <person name="Carpenter M.L."/>
            <person name="Signorovitch A.Y."/>
            <person name="Moreno M.A."/>
            <person name="Kamm K."/>
            <person name="Grimwood J."/>
            <person name="Schmutz J."/>
            <person name="Shapiro H."/>
            <person name="Grigoriev I.V."/>
            <person name="Buss L.W."/>
            <person name="Schierwater B."/>
            <person name="Dellaporta S.L."/>
            <person name="Rokhsar D.S."/>
        </authorList>
    </citation>
    <scope>NUCLEOTIDE SEQUENCE [LARGE SCALE GENOMIC DNA]</scope>
    <source>
        <strain evidence="7 8">Grell-BS-1999</strain>
    </source>
</reference>
<dbReference type="GO" id="GO:0006417">
    <property type="term" value="P:regulation of translation"/>
    <property type="evidence" value="ECO:0000318"/>
    <property type="project" value="GO_Central"/>
</dbReference>
<dbReference type="KEGG" id="tad:TRIADDRAFT_5340"/>
<dbReference type="OMA" id="DFEFREY"/>
<evidence type="ECO:0000313" key="8">
    <source>
        <dbReference type="Proteomes" id="UP000009022"/>
    </source>
</evidence>
<dbReference type="PROSITE" id="PS50102">
    <property type="entry name" value="RRM"/>
    <property type="match status" value="2"/>
</dbReference>
<feature type="domain" description="RRM" evidence="6">
    <location>
        <begin position="3"/>
        <end position="80"/>
    </location>
</feature>
<dbReference type="PANTHER" id="PTHR48032:SF18">
    <property type="entry name" value="RRM DOMAIN-CONTAINING PROTEIN"/>
    <property type="match status" value="1"/>
</dbReference>
<organism evidence="7 8">
    <name type="scientific">Trichoplax adhaerens</name>
    <name type="common">Trichoplax reptans</name>
    <dbReference type="NCBI Taxonomy" id="10228"/>
    <lineage>
        <taxon>Eukaryota</taxon>
        <taxon>Metazoa</taxon>
        <taxon>Placozoa</taxon>
        <taxon>Uniplacotomia</taxon>
        <taxon>Trichoplacea</taxon>
        <taxon>Trichoplacidae</taxon>
        <taxon>Trichoplax</taxon>
    </lineage>
</organism>
<dbReference type="Gene3D" id="3.30.70.330">
    <property type="match status" value="2"/>
</dbReference>
<dbReference type="FunCoup" id="B3RKY0">
    <property type="interactions" value="2892"/>
</dbReference>
<evidence type="ECO:0000256" key="2">
    <source>
        <dbReference type="ARBA" id="ARBA00022490"/>
    </source>
</evidence>
<keyword evidence="8" id="KW-1185">Reference proteome</keyword>
<dbReference type="InParanoid" id="B3RKY0"/>
<dbReference type="Proteomes" id="UP000009022">
    <property type="component" value="Unassembled WGS sequence"/>
</dbReference>
<feature type="non-terminal residue" evidence="7">
    <location>
        <position position="1"/>
    </location>
</feature>
<evidence type="ECO:0000259" key="6">
    <source>
        <dbReference type="PROSITE" id="PS50102"/>
    </source>
</evidence>
<evidence type="ECO:0000256" key="4">
    <source>
        <dbReference type="ARBA" id="ARBA00022884"/>
    </source>
</evidence>
<dbReference type="OrthoDB" id="1875751at2759"/>
<dbReference type="PANTHER" id="PTHR48032">
    <property type="entry name" value="RNA-BINDING PROTEIN MUSASHI HOMOLOG RBP6"/>
    <property type="match status" value="1"/>
</dbReference>
<dbReference type="GO" id="GO:0005737">
    <property type="term" value="C:cytoplasm"/>
    <property type="evidence" value="ECO:0000318"/>
    <property type="project" value="GO_Central"/>
</dbReference>